<feature type="compositionally biased region" description="Polar residues" evidence="1">
    <location>
        <begin position="41"/>
        <end position="79"/>
    </location>
</feature>
<accession>A0A3G4ZZG5</accession>
<sequence length="79" mass="9214">MELRHRPTQSSLQKENQNISQSKTNSINPRPHSRIIKIQDSRQNATARTFSQHNPNLSKSTQQPQLMENTNTTRILHRL</sequence>
<dbReference type="EMBL" id="MK072220">
    <property type="protein sequence ID" value="AYV80260.1"/>
    <property type="molecule type" value="Genomic_DNA"/>
</dbReference>
<proteinExistence type="predicted"/>
<organism evidence="2">
    <name type="scientific">Gaeavirus sp</name>
    <dbReference type="NCBI Taxonomy" id="2487767"/>
    <lineage>
        <taxon>Viruses</taxon>
        <taxon>Varidnaviria</taxon>
        <taxon>Bamfordvirae</taxon>
        <taxon>Nucleocytoviricota</taxon>
        <taxon>Megaviricetes</taxon>
        <taxon>Imitervirales</taxon>
        <taxon>Mimiviridae</taxon>
        <taxon>Klosneuvirinae</taxon>
    </lineage>
</organism>
<feature type="compositionally biased region" description="Polar residues" evidence="1">
    <location>
        <begin position="8"/>
        <end position="28"/>
    </location>
</feature>
<reference evidence="2" key="1">
    <citation type="submission" date="2018-10" db="EMBL/GenBank/DDBJ databases">
        <title>Hidden diversity of soil giant viruses.</title>
        <authorList>
            <person name="Schulz F."/>
            <person name="Alteio L."/>
            <person name="Goudeau D."/>
            <person name="Ryan E.M."/>
            <person name="Malmstrom R.R."/>
            <person name="Blanchard J."/>
            <person name="Woyke T."/>
        </authorList>
    </citation>
    <scope>NUCLEOTIDE SEQUENCE</scope>
    <source>
        <strain evidence="2">GAV1</strain>
    </source>
</reference>
<evidence type="ECO:0000256" key="1">
    <source>
        <dbReference type="SAM" id="MobiDB-lite"/>
    </source>
</evidence>
<gene>
    <name evidence="2" type="ORF">Gaeavirus22_8</name>
</gene>
<feature type="region of interest" description="Disordered" evidence="1">
    <location>
        <begin position="1"/>
        <end position="79"/>
    </location>
</feature>
<protein>
    <submittedName>
        <fullName evidence="2">Uncharacterized protein</fullName>
    </submittedName>
</protein>
<name>A0A3G4ZZG5_9VIRU</name>
<evidence type="ECO:0000313" key="2">
    <source>
        <dbReference type="EMBL" id="AYV80260.1"/>
    </source>
</evidence>